<name>A0A0F9NR60_9ZZZZ</name>
<comment type="caution">
    <text evidence="1">The sequence shown here is derived from an EMBL/GenBank/DDBJ whole genome shotgun (WGS) entry which is preliminary data.</text>
</comment>
<sequence>MKLIILLEKDVADRDEARTIFQMVTARLADRPGVTVIGQVTDDVNDTSPPDPPG</sequence>
<dbReference type="EMBL" id="LAZR01003803">
    <property type="protein sequence ID" value="KKN14572.1"/>
    <property type="molecule type" value="Genomic_DNA"/>
</dbReference>
<accession>A0A0F9NR60</accession>
<protein>
    <submittedName>
        <fullName evidence="1">Uncharacterized protein</fullName>
    </submittedName>
</protein>
<proteinExistence type="predicted"/>
<gene>
    <name evidence="1" type="ORF">LCGC14_0994780</name>
</gene>
<evidence type="ECO:0000313" key="1">
    <source>
        <dbReference type="EMBL" id="KKN14572.1"/>
    </source>
</evidence>
<organism evidence="1">
    <name type="scientific">marine sediment metagenome</name>
    <dbReference type="NCBI Taxonomy" id="412755"/>
    <lineage>
        <taxon>unclassified sequences</taxon>
        <taxon>metagenomes</taxon>
        <taxon>ecological metagenomes</taxon>
    </lineage>
</organism>
<dbReference type="AlphaFoldDB" id="A0A0F9NR60"/>
<reference evidence="1" key="1">
    <citation type="journal article" date="2015" name="Nature">
        <title>Complex archaea that bridge the gap between prokaryotes and eukaryotes.</title>
        <authorList>
            <person name="Spang A."/>
            <person name="Saw J.H."/>
            <person name="Jorgensen S.L."/>
            <person name="Zaremba-Niedzwiedzka K."/>
            <person name="Martijn J."/>
            <person name="Lind A.E."/>
            <person name="van Eijk R."/>
            <person name="Schleper C."/>
            <person name="Guy L."/>
            <person name="Ettema T.J."/>
        </authorList>
    </citation>
    <scope>NUCLEOTIDE SEQUENCE</scope>
</reference>